<dbReference type="PANTHER" id="PTHR21771">
    <property type="entry name" value="MITOCHONDRIA-EATING PROTEIN-RELATED"/>
    <property type="match status" value="1"/>
</dbReference>
<keyword evidence="10" id="KW-0496">Mitochondrion</keyword>
<keyword evidence="8" id="KW-0175">Coiled coil</keyword>
<evidence type="ECO:0000256" key="4">
    <source>
        <dbReference type="ARBA" id="ARBA00008233"/>
    </source>
</evidence>
<dbReference type="Pfam" id="PF16026">
    <property type="entry name" value="MIEAP"/>
    <property type="match status" value="1"/>
</dbReference>
<name>A0A7T8HFE2_CALRO</name>
<comment type="similarity">
    <text evidence="4">Belongs to the MIEAP family.</text>
</comment>
<keyword evidence="7" id="KW-1000">Mitochondrion outer membrane</keyword>
<evidence type="ECO:0000313" key="14">
    <source>
        <dbReference type="EMBL" id="QQP49078.1"/>
    </source>
</evidence>
<gene>
    <name evidence="14" type="ORF">FKW44_009606</name>
</gene>
<dbReference type="GO" id="GO:0035695">
    <property type="term" value="P:mitophagy by internal vacuole formation"/>
    <property type="evidence" value="ECO:0007669"/>
    <property type="project" value="TreeGrafter"/>
</dbReference>
<dbReference type="GO" id="GO:0005759">
    <property type="term" value="C:mitochondrial matrix"/>
    <property type="evidence" value="ECO:0007669"/>
    <property type="project" value="UniProtKB-SubCell"/>
</dbReference>
<dbReference type="EMBL" id="CP045895">
    <property type="protein sequence ID" value="QQP49078.1"/>
    <property type="molecule type" value="Genomic_DNA"/>
</dbReference>
<proteinExistence type="inferred from homology"/>
<comment type="subcellular location">
    <subcellularLocation>
        <location evidence="3">Cytoplasm</location>
    </subcellularLocation>
    <subcellularLocation>
        <location evidence="2">Mitochondrion matrix</location>
    </subcellularLocation>
    <subcellularLocation>
        <location evidence="1">Mitochondrion outer membrane</location>
    </subcellularLocation>
</comment>
<feature type="domain" description="Mitochondria-eating protein C-terminal" evidence="13">
    <location>
        <begin position="66"/>
        <end position="112"/>
    </location>
</feature>
<evidence type="ECO:0000256" key="12">
    <source>
        <dbReference type="ARBA" id="ARBA00032687"/>
    </source>
</evidence>
<keyword evidence="11" id="KW-0472">Membrane</keyword>
<evidence type="ECO:0000256" key="9">
    <source>
        <dbReference type="ARBA" id="ARBA00023121"/>
    </source>
</evidence>
<dbReference type="GO" id="GO:0008289">
    <property type="term" value="F:lipid binding"/>
    <property type="evidence" value="ECO:0007669"/>
    <property type="project" value="UniProtKB-KW"/>
</dbReference>
<evidence type="ECO:0000256" key="8">
    <source>
        <dbReference type="ARBA" id="ARBA00023054"/>
    </source>
</evidence>
<dbReference type="OrthoDB" id="6047381at2759"/>
<protein>
    <recommendedName>
        <fullName evidence="5">Mitochondria-eating protein</fullName>
    </recommendedName>
    <alternativeName>
        <fullName evidence="12">Spermatogenesis-associated protein 18</fullName>
    </alternativeName>
</protein>
<evidence type="ECO:0000256" key="7">
    <source>
        <dbReference type="ARBA" id="ARBA00022787"/>
    </source>
</evidence>
<evidence type="ECO:0000256" key="3">
    <source>
        <dbReference type="ARBA" id="ARBA00004496"/>
    </source>
</evidence>
<dbReference type="InterPro" id="IPR031981">
    <property type="entry name" value="MIEAP_C"/>
</dbReference>
<keyword evidence="9" id="KW-0446">Lipid-binding</keyword>
<evidence type="ECO:0000313" key="15">
    <source>
        <dbReference type="Proteomes" id="UP000595437"/>
    </source>
</evidence>
<feature type="non-terminal residue" evidence="14">
    <location>
        <position position="1"/>
    </location>
</feature>
<sequence>SSGVIEHDISTIRKDAEITSLKSQIDQLKSEISSSQKTIRAGKKHDLRKIITKNTPKETSPNEGARTELVRKYGELYSTLRLETLDELDRLPQLVNSDELKNKLLFSVVVVSAIISNMFRAT</sequence>
<evidence type="ECO:0000256" key="5">
    <source>
        <dbReference type="ARBA" id="ARBA00019863"/>
    </source>
</evidence>
<dbReference type="GO" id="GO:0005741">
    <property type="term" value="C:mitochondrial outer membrane"/>
    <property type="evidence" value="ECO:0007669"/>
    <property type="project" value="UniProtKB-SubCell"/>
</dbReference>
<keyword evidence="6" id="KW-0963">Cytoplasm</keyword>
<dbReference type="InterPro" id="IPR026169">
    <property type="entry name" value="MIEAP"/>
</dbReference>
<reference evidence="15" key="1">
    <citation type="submission" date="2021-01" db="EMBL/GenBank/DDBJ databases">
        <title>Caligus Genome Assembly.</title>
        <authorList>
            <person name="Gallardo-Escarate C."/>
        </authorList>
    </citation>
    <scope>NUCLEOTIDE SEQUENCE [LARGE SCALE GENOMIC DNA]</scope>
</reference>
<dbReference type="AlphaFoldDB" id="A0A7T8HFE2"/>
<evidence type="ECO:0000256" key="10">
    <source>
        <dbReference type="ARBA" id="ARBA00023128"/>
    </source>
</evidence>
<accession>A0A7T8HFE2</accession>
<feature type="non-terminal residue" evidence="14">
    <location>
        <position position="122"/>
    </location>
</feature>
<evidence type="ECO:0000256" key="1">
    <source>
        <dbReference type="ARBA" id="ARBA00004294"/>
    </source>
</evidence>
<evidence type="ECO:0000256" key="11">
    <source>
        <dbReference type="ARBA" id="ARBA00023136"/>
    </source>
</evidence>
<evidence type="ECO:0000256" key="6">
    <source>
        <dbReference type="ARBA" id="ARBA00022490"/>
    </source>
</evidence>
<organism evidence="14 15">
    <name type="scientific">Caligus rogercresseyi</name>
    <name type="common">Sea louse</name>
    <dbReference type="NCBI Taxonomy" id="217165"/>
    <lineage>
        <taxon>Eukaryota</taxon>
        <taxon>Metazoa</taxon>
        <taxon>Ecdysozoa</taxon>
        <taxon>Arthropoda</taxon>
        <taxon>Crustacea</taxon>
        <taxon>Multicrustacea</taxon>
        <taxon>Hexanauplia</taxon>
        <taxon>Copepoda</taxon>
        <taxon>Siphonostomatoida</taxon>
        <taxon>Caligidae</taxon>
        <taxon>Caligus</taxon>
    </lineage>
</organism>
<dbReference type="PANTHER" id="PTHR21771:SF1">
    <property type="entry name" value="MITOCHONDRIA-EATING PROTEIN"/>
    <property type="match status" value="1"/>
</dbReference>
<dbReference type="Proteomes" id="UP000595437">
    <property type="component" value="Chromosome 6"/>
</dbReference>
<dbReference type="GO" id="GO:0035694">
    <property type="term" value="P:mitochondrial protein catabolic process"/>
    <property type="evidence" value="ECO:0007669"/>
    <property type="project" value="InterPro"/>
</dbReference>
<evidence type="ECO:0000256" key="2">
    <source>
        <dbReference type="ARBA" id="ARBA00004305"/>
    </source>
</evidence>
<evidence type="ECO:0000259" key="13">
    <source>
        <dbReference type="Pfam" id="PF16026"/>
    </source>
</evidence>
<keyword evidence="15" id="KW-1185">Reference proteome</keyword>